<dbReference type="SUPFAM" id="SSF109998">
    <property type="entry name" value="Triger factor/SurA peptide-binding domain-like"/>
    <property type="match status" value="1"/>
</dbReference>
<dbReference type="InterPro" id="IPR027304">
    <property type="entry name" value="Trigger_fact/SurA_dom_sf"/>
</dbReference>
<accession>A0A0U5JEM9</accession>
<name>A0A0U5JEM9_9BACT</name>
<evidence type="ECO:0000256" key="2">
    <source>
        <dbReference type="SAM" id="SignalP"/>
    </source>
</evidence>
<dbReference type="GO" id="GO:0003755">
    <property type="term" value="F:peptidyl-prolyl cis-trans isomerase activity"/>
    <property type="evidence" value="ECO:0007669"/>
    <property type="project" value="InterPro"/>
</dbReference>
<dbReference type="STRING" id="389348.PNK_1977"/>
<dbReference type="AlphaFoldDB" id="A0A0U5JEM9"/>
<dbReference type="PANTHER" id="PTHR47637">
    <property type="entry name" value="CHAPERONE SURA"/>
    <property type="match status" value="1"/>
</dbReference>
<keyword evidence="4" id="KW-1185">Reference proteome</keyword>
<dbReference type="PANTHER" id="PTHR47637:SF1">
    <property type="entry name" value="CHAPERONE SURA"/>
    <property type="match status" value="1"/>
</dbReference>
<protein>
    <submittedName>
        <fullName evidence="3">Conserved putative secreted protein</fullName>
    </submittedName>
</protein>
<evidence type="ECO:0000256" key="1">
    <source>
        <dbReference type="ARBA" id="ARBA00022729"/>
    </source>
</evidence>
<dbReference type="Proteomes" id="UP000069902">
    <property type="component" value="Chromosome cPNK"/>
</dbReference>
<organism evidence="3 4">
    <name type="scientific">Candidatus Protochlamydia naegleriophila</name>
    <dbReference type="NCBI Taxonomy" id="389348"/>
    <lineage>
        <taxon>Bacteria</taxon>
        <taxon>Pseudomonadati</taxon>
        <taxon>Chlamydiota</taxon>
        <taxon>Chlamydiia</taxon>
        <taxon>Parachlamydiales</taxon>
        <taxon>Parachlamydiaceae</taxon>
        <taxon>Candidatus Protochlamydia</taxon>
    </lineage>
</organism>
<dbReference type="InParanoid" id="A0A0U5JEM9"/>
<dbReference type="InterPro" id="IPR050280">
    <property type="entry name" value="OMP_Chaperone_SurA"/>
</dbReference>
<dbReference type="Gene3D" id="1.10.4030.10">
    <property type="entry name" value="Porin chaperone SurA, peptide-binding domain"/>
    <property type="match status" value="1"/>
</dbReference>
<dbReference type="RefSeq" id="WP_059061779.1">
    <property type="nucleotide sequence ID" value="NZ_LN879502.1"/>
</dbReference>
<dbReference type="PATRIC" id="fig|389348.3.peg.2224"/>
<gene>
    <name evidence="3" type="ORF">PNK_1977</name>
</gene>
<dbReference type="Gene3D" id="3.10.50.40">
    <property type="match status" value="1"/>
</dbReference>
<reference evidence="4" key="1">
    <citation type="submission" date="2015-09" db="EMBL/GenBank/DDBJ databases">
        <authorList>
            <person name="Bertelli C."/>
        </authorList>
    </citation>
    <scope>NUCLEOTIDE SEQUENCE [LARGE SCALE GENOMIC DNA]</scope>
    <source>
        <strain evidence="4">KNic</strain>
    </source>
</reference>
<feature type="chain" id="PRO_5006860435" evidence="2">
    <location>
        <begin position="25"/>
        <end position="357"/>
    </location>
</feature>
<evidence type="ECO:0000313" key="4">
    <source>
        <dbReference type="Proteomes" id="UP000069902"/>
    </source>
</evidence>
<evidence type="ECO:0000313" key="3">
    <source>
        <dbReference type="EMBL" id="CUI17581.1"/>
    </source>
</evidence>
<feature type="signal peptide" evidence="2">
    <location>
        <begin position="1"/>
        <end position="24"/>
    </location>
</feature>
<keyword evidence="1 2" id="KW-0732">Signal</keyword>
<sequence length="357" mass="40960">MKKFIFIGLSAFFLGLCSLEAAIADSLMSAPQREEPKIFINNRILARINGKSISTFDIVKKMDVAFYKQFPQYLSSSEARYQYYQYNWKYTLEDLINKELILADAQESKVEVSSGDVRQEMESSFGPNIIANLDKVGLSFDEAAKMVQGDILLRRMIGSRVNGKALRLVTPAKVRKTYDEFIQDPANARLTIWNYRVLTIKDRNLQKSEEIAKAAYDLLMQGVSLDEVASKLKERKLLGRKGKATVSSVIKNNEKELSKAYKQVLDGMDNGMYSQPFANKSRAEHTTVYRILYVQEKLPGGYPTFKEMESVLKERLLNDVAEQETNLYIEKLRKHFYIRDSDLQAMLPADYQPFILK</sequence>
<dbReference type="KEGG" id="pnl:PNK_1977"/>
<proteinExistence type="predicted"/>
<dbReference type="InterPro" id="IPR046357">
    <property type="entry name" value="PPIase_dom_sf"/>
</dbReference>
<dbReference type="EMBL" id="LN879502">
    <property type="protein sequence ID" value="CUI17581.1"/>
    <property type="molecule type" value="Genomic_DNA"/>
</dbReference>